<dbReference type="Pfam" id="PF02583">
    <property type="entry name" value="Trns_repr_metal"/>
    <property type="match status" value="1"/>
</dbReference>
<evidence type="ECO:0000313" key="2">
    <source>
        <dbReference type="Proteomes" id="UP000002382"/>
    </source>
</evidence>
<dbReference type="RefSeq" id="WP_012744897.1">
    <property type="nucleotide sequence ID" value="NC_012785.1"/>
</dbReference>
<dbReference type="GO" id="GO:0046872">
    <property type="term" value="F:metal ion binding"/>
    <property type="evidence" value="ECO:0007669"/>
    <property type="project" value="InterPro"/>
</dbReference>
<gene>
    <name evidence="1" type="ordered locus">Kole_0385</name>
</gene>
<dbReference type="InterPro" id="IPR038390">
    <property type="entry name" value="Metal_Tscrpt_repr_sf"/>
</dbReference>
<dbReference type="HOGENOM" id="CLU_130332_1_2_0"/>
<dbReference type="KEGG" id="kol:Kole_0385"/>
<dbReference type="GO" id="GO:0045892">
    <property type="term" value="P:negative regulation of DNA-templated transcription"/>
    <property type="evidence" value="ECO:0007669"/>
    <property type="project" value="UniProtKB-ARBA"/>
</dbReference>
<dbReference type="PANTHER" id="PTHR33677">
    <property type="entry name" value="TRANSCRIPTIONAL REPRESSOR FRMR-RELATED"/>
    <property type="match status" value="1"/>
</dbReference>
<proteinExistence type="predicted"/>
<dbReference type="Proteomes" id="UP000002382">
    <property type="component" value="Chromosome"/>
</dbReference>
<sequence length="89" mass="10336">MNENISKDDLIKRLRRIEGQIRGLQRMIEEDRNCPDIMTQVSAVMSALSKVSEMIAKGYAHQCLMEISEKKDIAELDNLIETLLKFRRL</sequence>
<evidence type="ECO:0000313" key="1">
    <source>
        <dbReference type="EMBL" id="ACR79110.1"/>
    </source>
</evidence>
<dbReference type="EMBL" id="CP001634">
    <property type="protein sequence ID" value="ACR79110.1"/>
    <property type="molecule type" value="Genomic_DNA"/>
</dbReference>
<reference evidence="1 2" key="1">
    <citation type="submission" date="2009-06" db="EMBL/GenBank/DDBJ databases">
        <title>Complete sequence of Thermotogales bacterium TBF 19.5.1.</title>
        <authorList>
            <consortium name="US DOE Joint Genome Institute"/>
            <person name="Lucas S."/>
            <person name="Copeland A."/>
            <person name="Lapidus A."/>
            <person name="Glavina del Rio T."/>
            <person name="Tice H."/>
            <person name="Bruce D."/>
            <person name="Goodwin L."/>
            <person name="Pitluck S."/>
            <person name="Chertkov O."/>
            <person name="Brettin T."/>
            <person name="Detter J.C."/>
            <person name="Han C."/>
            <person name="Schmutz J."/>
            <person name="Larimer F."/>
            <person name="Land M."/>
            <person name="Hauser L."/>
            <person name="Kyrpides N."/>
            <person name="Ovchinnikova G."/>
            <person name="Noll K."/>
        </authorList>
    </citation>
    <scope>NUCLEOTIDE SEQUENCE [LARGE SCALE GENOMIC DNA]</scope>
    <source>
        <strain evidence="2">ATCC BAA-1733 / DSM 21960 / TBF 19.5.1</strain>
    </source>
</reference>
<dbReference type="eggNOG" id="COG1937">
    <property type="taxonomic scope" value="Bacteria"/>
</dbReference>
<dbReference type="STRING" id="521045.Kole_0385"/>
<dbReference type="Gene3D" id="1.20.58.1000">
    <property type="entry name" value="Metal-sensitive repressor, helix protomer"/>
    <property type="match status" value="1"/>
</dbReference>
<name>C5CDU1_KOSOT</name>
<reference evidence="1 2" key="2">
    <citation type="journal article" date="2011" name="J. Bacteriol.">
        <title>Genome Sequence of Kosmotoga olearia Strain TBF 19.5.1, a Thermophilic Bacterium with a Wide Growth Temperature Range, Isolated from the Troll B Oil Platform in the North Sea.</title>
        <authorList>
            <person name="Swithers K.S."/>
            <person name="Dipippo J.L."/>
            <person name="Bruce D.C."/>
            <person name="Detter C."/>
            <person name="Tapia R."/>
            <person name="Han S."/>
            <person name="Goodwin L.A."/>
            <person name="Han J."/>
            <person name="Woyke T."/>
            <person name="Pitluck S."/>
            <person name="Pennacchio L."/>
            <person name="Nolan M."/>
            <person name="Mikhailova N."/>
            <person name="Land M.L."/>
            <person name="Nesbo C.L."/>
            <person name="Gogarten J.P."/>
            <person name="Noll K.M."/>
        </authorList>
    </citation>
    <scope>NUCLEOTIDE SEQUENCE [LARGE SCALE GENOMIC DNA]</scope>
    <source>
        <strain evidence="2">ATCC BAA-1733 / DSM 21960 / TBF 19.5.1</strain>
    </source>
</reference>
<dbReference type="InterPro" id="IPR003735">
    <property type="entry name" value="Metal_Tscrpt_repr"/>
</dbReference>
<accession>C5CDU1</accession>
<evidence type="ECO:0008006" key="3">
    <source>
        <dbReference type="Google" id="ProtNLM"/>
    </source>
</evidence>
<organism evidence="1 2">
    <name type="scientific">Kosmotoga olearia (strain ATCC BAA-1733 / DSM 21960 / TBF 19.5.1)</name>
    <dbReference type="NCBI Taxonomy" id="521045"/>
    <lineage>
        <taxon>Bacteria</taxon>
        <taxon>Thermotogati</taxon>
        <taxon>Thermotogota</taxon>
        <taxon>Thermotogae</taxon>
        <taxon>Kosmotogales</taxon>
        <taxon>Kosmotogaceae</taxon>
        <taxon>Kosmotoga</taxon>
    </lineage>
</organism>
<protein>
    <recommendedName>
        <fullName evidence="3">Transcriptional regulator</fullName>
    </recommendedName>
</protein>
<dbReference type="CDD" id="cd10148">
    <property type="entry name" value="CsoR-like_DUF156"/>
    <property type="match status" value="1"/>
</dbReference>
<keyword evidence="2" id="KW-1185">Reference proteome</keyword>
<dbReference type="GO" id="GO:0003677">
    <property type="term" value="F:DNA binding"/>
    <property type="evidence" value="ECO:0007669"/>
    <property type="project" value="InterPro"/>
</dbReference>
<dbReference type="AlphaFoldDB" id="C5CDU1"/>